<gene>
    <name evidence="1" type="ORF">AB1Y20_022642</name>
</gene>
<proteinExistence type="predicted"/>
<dbReference type="EMBL" id="JBGBPQ010000008">
    <property type="protein sequence ID" value="KAL1521088.1"/>
    <property type="molecule type" value="Genomic_DNA"/>
</dbReference>
<protein>
    <submittedName>
        <fullName evidence="1">Uncharacterized protein</fullName>
    </submittedName>
</protein>
<reference evidence="1 2" key="1">
    <citation type="journal article" date="2024" name="Science">
        <title>Giant polyketide synthase enzymes in the biosynthesis of giant marine polyether toxins.</title>
        <authorList>
            <person name="Fallon T.R."/>
            <person name="Shende V.V."/>
            <person name="Wierzbicki I.H."/>
            <person name="Pendleton A.L."/>
            <person name="Watervoot N.F."/>
            <person name="Auber R.P."/>
            <person name="Gonzalez D.J."/>
            <person name="Wisecaver J.H."/>
            <person name="Moore B.S."/>
        </authorList>
    </citation>
    <scope>NUCLEOTIDE SEQUENCE [LARGE SCALE GENOMIC DNA]</scope>
    <source>
        <strain evidence="1 2">12B1</strain>
    </source>
</reference>
<comment type="caution">
    <text evidence="1">The sequence shown here is derived from an EMBL/GenBank/DDBJ whole genome shotgun (WGS) entry which is preliminary data.</text>
</comment>
<organism evidence="1 2">
    <name type="scientific">Prymnesium parvum</name>
    <name type="common">Toxic golden alga</name>
    <dbReference type="NCBI Taxonomy" id="97485"/>
    <lineage>
        <taxon>Eukaryota</taxon>
        <taxon>Haptista</taxon>
        <taxon>Haptophyta</taxon>
        <taxon>Prymnesiophyceae</taxon>
        <taxon>Prymnesiales</taxon>
        <taxon>Prymnesiaceae</taxon>
        <taxon>Prymnesium</taxon>
    </lineage>
</organism>
<dbReference type="Proteomes" id="UP001515480">
    <property type="component" value="Unassembled WGS sequence"/>
</dbReference>
<evidence type="ECO:0000313" key="2">
    <source>
        <dbReference type="Proteomes" id="UP001515480"/>
    </source>
</evidence>
<sequence length="149" mass="16838">MLALLRRRVPALQASCTLLRIRGQLHWMSSESEARAQDKRAAPSGRKRRLYPTLKRSVITHDPNQVPEPTKEDWLTSEARTAALSHNEKWLAAIAVGSSAAAIAMFTWVQIEVSEKVENLPENVREDWKSGVYVPGSYRLTDQQSNNDK</sequence>
<dbReference type="AlphaFoldDB" id="A0AB34JHR9"/>
<keyword evidence="2" id="KW-1185">Reference proteome</keyword>
<accession>A0AB34JHR9</accession>
<name>A0AB34JHR9_PRYPA</name>
<evidence type="ECO:0000313" key="1">
    <source>
        <dbReference type="EMBL" id="KAL1521088.1"/>
    </source>
</evidence>